<feature type="coiled-coil region" evidence="1">
    <location>
        <begin position="57"/>
        <end position="84"/>
    </location>
</feature>
<sequence>MSSAIDPDEIRHSLRYLCKKDKNRVRKLIVDVATGDRKIHEVEEKLHVERDKFRRALLQLNQHIILLERERIDLQRQLNKLCEDHAKQPPVTLSNLSKEQESFDSLDGQSQSHHQRSWTLLPPLSVEKLRLTKSSTFTPFDSPTTSYTIVKSSEEQIGLLYNSVEESSEQKQNQSQNDPLVDDASSETPHSLILKQKCMKTNEADCPSQLVYGVAHVTDTKTVSSSNNAMGAPLRTNCDSSKTYPLHLKCRNISSMFDLATSLNCESTHKLLVSHPVTNQCEMERDEDILQDLFFRDLPNS</sequence>
<name>A0AA35SD13_GEOBA</name>
<protein>
    <submittedName>
        <fullName evidence="3">Uncharacterized protein</fullName>
    </submittedName>
</protein>
<organism evidence="3 4">
    <name type="scientific">Geodia barretti</name>
    <name type="common">Barrett's horny sponge</name>
    <dbReference type="NCBI Taxonomy" id="519541"/>
    <lineage>
        <taxon>Eukaryota</taxon>
        <taxon>Metazoa</taxon>
        <taxon>Porifera</taxon>
        <taxon>Demospongiae</taxon>
        <taxon>Heteroscleromorpha</taxon>
        <taxon>Tetractinellida</taxon>
        <taxon>Astrophorina</taxon>
        <taxon>Geodiidae</taxon>
        <taxon>Geodia</taxon>
    </lineage>
</organism>
<keyword evidence="4" id="KW-1185">Reference proteome</keyword>
<evidence type="ECO:0000256" key="1">
    <source>
        <dbReference type="SAM" id="Coils"/>
    </source>
</evidence>
<reference evidence="3" key="1">
    <citation type="submission" date="2023-03" db="EMBL/GenBank/DDBJ databases">
        <authorList>
            <person name="Steffen K."/>
            <person name="Cardenas P."/>
        </authorList>
    </citation>
    <scope>NUCLEOTIDE SEQUENCE</scope>
</reference>
<gene>
    <name evidence="3" type="ORF">GBAR_LOCUS15123</name>
</gene>
<feature type="compositionally biased region" description="Low complexity" evidence="2">
    <location>
        <begin position="165"/>
        <end position="177"/>
    </location>
</feature>
<proteinExistence type="predicted"/>
<feature type="region of interest" description="Disordered" evidence="2">
    <location>
        <begin position="97"/>
        <end position="117"/>
    </location>
</feature>
<accession>A0AA35SD13</accession>
<feature type="region of interest" description="Disordered" evidence="2">
    <location>
        <begin position="165"/>
        <end position="187"/>
    </location>
</feature>
<evidence type="ECO:0000256" key="2">
    <source>
        <dbReference type="SAM" id="MobiDB-lite"/>
    </source>
</evidence>
<evidence type="ECO:0000313" key="4">
    <source>
        <dbReference type="Proteomes" id="UP001174909"/>
    </source>
</evidence>
<dbReference type="EMBL" id="CASHTH010002207">
    <property type="protein sequence ID" value="CAI8026316.1"/>
    <property type="molecule type" value="Genomic_DNA"/>
</dbReference>
<evidence type="ECO:0000313" key="3">
    <source>
        <dbReference type="EMBL" id="CAI8026316.1"/>
    </source>
</evidence>
<dbReference type="AlphaFoldDB" id="A0AA35SD13"/>
<keyword evidence="1" id="KW-0175">Coiled coil</keyword>
<dbReference type="Proteomes" id="UP001174909">
    <property type="component" value="Unassembled WGS sequence"/>
</dbReference>
<comment type="caution">
    <text evidence="3">The sequence shown here is derived from an EMBL/GenBank/DDBJ whole genome shotgun (WGS) entry which is preliminary data.</text>
</comment>